<dbReference type="InterPro" id="IPR000953">
    <property type="entry name" value="Chromo/chromo_shadow_dom"/>
</dbReference>
<keyword evidence="3" id="KW-0547">Nucleotide-binding</keyword>
<evidence type="ECO:0000313" key="13">
    <source>
        <dbReference type="EMBL" id="KAL3794544.1"/>
    </source>
</evidence>
<dbReference type="SUPFAM" id="SSF54160">
    <property type="entry name" value="Chromo domain-like"/>
    <property type="match status" value="2"/>
</dbReference>
<dbReference type="EMBL" id="JALLAZ020000463">
    <property type="protein sequence ID" value="KAL3794544.1"/>
    <property type="molecule type" value="Genomic_DNA"/>
</dbReference>
<dbReference type="InterPro" id="IPR038718">
    <property type="entry name" value="SNF2-like_sf"/>
</dbReference>
<dbReference type="Pfam" id="PF00176">
    <property type="entry name" value="SNF2-rel_dom"/>
    <property type="match status" value="1"/>
</dbReference>
<proteinExistence type="predicted"/>
<accession>A0ABD3Q258</accession>
<keyword evidence="4" id="KW-0378">Hydrolase</keyword>
<comment type="caution">
    <text evidence="13">The sequence shown here is derived from an EMBL/GenBank/DDBJ whole genome shotgun (WGS) entry which is preliminary data.</text>
</comment>
<keyword evidence="8" id="KW-0539">Nucleus</keyword>
<feature type="compositionally biased region" description="Basic residues" evidence="9">
    <location>
        <begin position="67"/>
        <end position="88"/>
    </location>
</feature>
<evidence type="ECO:0000256" key="3">
    <source>
        <dbReference type="ARBA" id="ARBA00022741"/>
    </source>
</evidence>
<keyword evidence="14" id="KW-1185">Reference proteome</keyword>
<evidence type="ECO:0000256" key="6">
    <source>
        <dbReference type="ARBA" id="ARBA00023015"/>
    </source>
</evidence>
<dbReference type="Gene3D" id="3.40.50.300">
    <property type="entry name" value="P-loop containing nucleotide triphosphate hydrolases"/>
    <property type="match status" value="1"/>
</dbReference>
<dbReference type="PROSITE" id="PS00598">
    <property type="entry name" value="CHROMO_1"/>
    <property type="match status" value="1"/>
</dbReference>
<organism evidence="13 14">
    <name type="scientific">Stephanodiscus triporus</name>
    <dbReference type="NCBI Taxonomy" id="2934178"/>
    <lineage>
        <taxon>Eukaryota</taxon>
        <taxon>Sar</taxon>
        <taxon>Stramenopiles</taxon>
        <taxon>Ochrophyta</taxon>
        <taxon>Bacillariophyta</taxon>
        <taxon>Coscinodiscophyceae</taxon>
        <taxon>Thalassiosirophycidae</taxon>
        <taxon>Stephanodiscales</taxon>
        <taxon>Stephanodiscaceae</taxon>
        <taxon>Stephanodiscus</taxon>
    </lineage>
</organism>
<dbReference type="GO" id="GO:0005524">
    <property type="term" value="F:ATP binding"/>
    <property type="evidence" value="ECO:0007669"/>
    <property type="project" value="UniProtKB-KW"/>
</dbReference>
<name>A0ABD3Q258_9STRA</name>
<feature type="region of interest" description="Disordered" evidence="9">
    <location>
        <begin position="2132"/>
        <end position="2170"/>
    </location>
</feature>
<dbReference type="Pfam" id="PF00385">
    <property type="entry name" value="Chromo"/>
    <property type="match status" value="1"/>
</dbReference>
<dbReference type="PANTHER" id="PTHR45623">
    <property type="entry name" value="CHROMODOMAIN-HELICASE-DNA-BINDING PROTEIN 3-RELATED-RELATED"/>
    <property type="match status" value="1"/>
</dbReference>
<feature type="compositionally biased region" description="Acidic residues" evidence="9">
    <location>
        <begin position="94"/>
        <end position="115"/>
    </location>
</feature>
<dbReference type="PROSITE" id="PS51194">
    <property type="entry name" value="HELICASE_CTER"/>
    <property type="match status" value="1"/>
</dbReference>
<keyword evidence="6" id="KW-0805">Transcription regulation</keyword>
<evidence type="ECO:0000256" key="8">
    <source>
        <dbReference type="ARBA" id="ARBA00023242"/>
    </source>
</evidence>
<evidence type="ECO:0000256" key="7">
    <source>
        <dbReference type="ARBA" id="ARBA00023163"/>
    </source>
</evidence>
<feature type="domain" description="Helicase C-terminal" evidence="12">
    <location>
        <begin position="709"/>
        <end position="865"/>
    </location>
</feature>
<evidence type="ECO:0000256" key="2">
    <source>
        <dbReference type="ARBA" id="ARBA00022737"/>
    </source>
</evidence>
<evidence type="ECO:0000259" key="12">
    <source>
        <dbReference type="PROSITE" id="PS51194"/>
    </source>
</evidence>
<dbReference type="GO" id="GO:0016787">
    <property type="term" value="F:hydrolase activity"/>
    <property type="evidence" value="ECO:0007669"/>
    <property type="project" value="UniProtKB-KW"/>
</dbReference>
<dbReference type="InterPro" id="IPR000330">
    <property type="entry name" value="SNF2_N"/>
</dbReference>
<dbReference type="InterPro" id="IPR023780">
    <property type="entry name" value="Chromo_domain"/>
</dbReference>
<evidence type="ECO:0000256" key="4">
    <source>
        <dbReference type="ARBA" id="ARBA00022801"/>
    </source>
</evidence>
<feature type="compositionally biased region" description="Basic and acidic residues" evidence="9">
    <location>
        <begin position="2155"/>
        <end position="2164"/>
    </location>
</feature>
<dbReference type="PANTHER" id="PTHR45623:SF11">
    <property type="entry name" value="KISMET, ISOFORM C"/>
    <property type="match status" value="1"/>
</dbReference>
<dbReference type="Pfam" id="PF00271">
    <property type="entry name" value="Helicase_C"/>
    <property type="match status" value="1"/>
</dbReference>
<reference evidence="13 14" key="1">
    <citation type="submission" date="2024-10" db="EMBL/GenBank/DDBJ databases">
        <title>Updated reference genomes for cyclostephanoid diatoms.</title>
        <authorList>
            <person name="Roberts W.R."/>
            <person name="Alverson A.J."/>
        </authorList>
    </citation>
    <scope>NUCLEOTIDE SEQUENCE [LARGE SCALE GENOMIC DNA]</scope>
    <source>
        <strain evidence="13 14">AJA276-08</strain>
    </source>
</reference>
<dbReference type="InterPro" id="IPR027417">
    <property type="entry name" value="P-loop_NTPase"/>
</dbReference>
<keyword evidence="2" id="KW-0677">Repeat</keyword>
<gene>
    <name evidence="13" type="ORF">ACHAW5_004375</name>
</gene>
<dbReference type="SMART" id="SM00487">
    <property type="entry name" value="DEXDc"/>
    <property type="match status" value="1"/>
</dbReference>
<feature type="domain" description="Chromo" evidence="10">
    <location>
        <begin position="159"/>
        <end position="209"/>
    </location>
</feature>
<dbReference type="InterPro" id="IPR023779">
    <property type="entry name" value="Chromodomain_CS"/>
</dbReference>
<protein>
    <submittedName>
        <fullName evidence="13">Uncharacterized protein</fullName>
    </submittedName>
</protein>
<evidence type="ECO:0000256" key="5">
    <source>
        <dbReference type="ARBA" id="ARBA00022840"/>
    </source>
</evidence>
<dbReference type="SMART" id="SM00490">
    <property type="entry name" value="HELICc"/>
    <property type="match status" value="1"/>
</dbReference>
<dbReference type="Gene3D" id="2.40.50.40">
    <property type="match status" value="2"/>
</dbReference>
<evidence type="ECO:0000256" key="9">
    <source>
        <dbReference type="SAM" id="MobiDB-lite"/>
    </source>
</evidence>
<dbReference type="SMART" id="SM00298">
    <property type="entry name" value="CHROMO"/>
    <property type="match status" value="2"/>
</dbReference>
<dbReference type="SUPFAM" id="SSF52540">
    <property type="entry name" value="P-loop containing nucleoside triphosphate hydrolases"/>
    <property type="match status" value="2"/>
</dbReference>
<feature type="compositionally biased region" description="Low complexity" evidence="9">
    <location>
        <begin position="1"/>
        <end position="16"/>
    </location>
</feature>
<evidence type="ECO:0000256" key="1">
    <source>
        <dbReference type="ARBA" id="ARBA00004123"/>
    </source>
</evidence>
<dbReference type="InterPro" id="IPR001650">
    <property type="entry name" value="Helicase_C-like"/>
</dbReference>
<dbReference type="Proteomes" id="UP001530315">
    <property type="component" value="Unassembled WGS sequence"/>
</dbReference>
<sequence length="2184" mass="247578">MTRATRSKASATAASSVPDAAFGGGGSNGKKRRGARQRSSLETRSSSAAGEDSDDDDIVVACDSPPVKKKKAVVKSPAKRHSKRRMHKRVENPESSEDEMTSEDEDEDEEEEEEEMKINKIIACKSMTLSEWSGVCARMNTTEITNGSRWIQENATPSSSADASFDKYEERFLVKWNDLSHLHCSWETERDLVEFCEGAKGRLSTFFRKAEGGLLYMADERLDGDYFDPSWVTIERILEESDPDVDGDEPTEIILDLNHPKFDSGTGRQFYVKWVNRSYSESTFEFERDLILNEVDYEGHLALYNKRRVKPTREDMRRRSNESDAEYRRLYKIFGDKIKHSDEEKEKAVKEYQNALASRVFKNGGQLRDYQAEGVSWLMSNHMNKRSSILADEMGLGKTIQTATYVNTVSQHLATRGPFLVVAPLSTIPHWYREFTGWTDLNTIIYHGSANDRERAREDEFAFPEDRVEDVAFNQRYLMKVAKKWRSNWEKSWMVEVVITTPEMLVTDDFTELMAIKWEILVVDEAHRLKNHNSKLAQNLRDPRFEFKHSLLLTGTPIQNNMQELWTLLNFINPDSFDNIDEFMEQYRDIKSKEKVDELHEAIRPYILRRLKEDVEKSVPPKEETLIEVELTVLQKQYYRALYERNLKFLHRNKKSPIDGPSINNLAMQLRKCCNHPFLLTGVENEVRSQKPNTNDVDSLVNSSGKFVLLDKLLPRLKADGHRILLFSQFKIMLDIIEDYLHLRDFKCERIDGSITGMKRQAAIDRFQSKDNSGREQPFIMLLSTRAGGVGINLTAADTCIIFDSDWNPQNDLQAQARCHRIGQTKNVKIYRLLTRKTYEMQMFHMSSMKMGLDQAVLQGIENSGGKDVMTKEQIEKLLKHGAYDIFKEDKDGTSEKESNDFISQDIDSILARRAKTVVHENTGSNSNAAGGTFSKASFKNTNSDGIDSAEVDVDDPDFWTKVVGDAKEEEDPQLGKRKRAQHSYSEKEYLKRLDAQIKDGIVGSDVEDNASTSSEWSNKNINISDDESLHHDNEALRTIVKATKSKETERYQWGGSGRSEWKQSDAENVLKVLGSFGYGNISWARFDASLSLSKSMKLDEIKRMCWSLALLCLYEAAEDDALEITRKAETASKEKRIEGDILARSGNETMDLTQSSKKTEEKKDPLEESFRNLLAANESWVETALADALAFSKSVASHRDKQYVQGIIDGNRPFNDSNEANPVQSKLVADFVANVWPALRSRGWNEKSTNVFMYQGHTFKSIPTVLDAVPKYHPELTNMANSLISSVAASCKQTASTFDPVAKLDLRNVTAESLQLFLMDRAPMQLLADRKRANRIVLTKRLLSKLVLLHAVHKTVSIADSNSRPDDSSQERNLLLSKAITINSQSSLPHKEWTFLHDAILIRAVIKHGWLDSHATCSAIANDKTIRWGAPFEASDELNGKEQKKAEEDPRAETTHQAYYDDLYKTASRAVDFLHELNESFADGLAAPVLNEIREQLVISYGITHDESEDNWKVQESALQNIVRPAAEKATDEYEALPSRKRLIKRMKKLALSFAGNGSAPDDDKDDALQANPNIVTKVETKYGFCVINQNDRHNALLAAMLRGQLSLKQSTKPATKIKYSVLVFDEISARINDLARSDENGPLIQTLEKIRKDLQLYLNTFKKLPRASKNILRVMLGLDPVMPKVESEPLFASEEEKPSSASVAAKAAMTKLKNKKAFTPADTALNRALSFYAEDKDEVKDCLHLTSTEILMLTVLASQGLPVFSDDWNSLISSDALVADDSNEDEDREEFRIFFFAMTQVMRAAADVWLGIARKKLRQAVLTQSDTNEVSEKDKEKIAVLKKDHDAKEMTLAEAKIYSEDPLLFAKRCIMLLEAIRKNMGPVDLQYAGEKKIRQLNKSENGLGTKVVQWFSKDLQKWAVPLGVVDEAGNVKSATSITANNDHPQSRDAALMTKRDCRTVYIQIAQQTRLRSIFSKHDMERLSTELIPKVLKQSSFNAVEWEESPTWWNVDMDEESSSYCQDDIDLLAGILHYGYGGFDSLLHHDYSFCRRLSAEGNESSTFTRSTVQVRINNLTRELHAIDESEEMMKLVQKKRRGEAEKLSLNGKVKQAKKSIGGGIQSGLRAFFSIPSAGAKQNTPPTSPEERDSDIEIIEIRSDSSKDSKKRKKVFDCVEVTKKPFGT</sequence>
<keyword evidence="7" id="KW-0804">Transcription</keyword>
<dbReference type="Gene3D" id="3.40.50.10810">
    <property type="entry name" value="Tandem AAA-ATPase domain"/>
    <property type="match status" value="1"/>
</dbReference>
<dbReference type="InterPro" id="IPR014001">
    <property type="entry name" value="Helicase_ATP-bd"/>
</dbReference>
<dbReference type="CDD" id="cd18793">
    <property type="entry name" value="SF2_C_SNF"/>
    <property type="match status" value="1"/>
</dbReference>
<feature type="domain" description="Helicase ATP-binding" evidence="11">
    <location>
        <begin position="379"/>
        <end position="575"/>
    </location>
</feature>
<dbReference type="InterPro" id="IPR049730">
    <property type="entry name" value="SNF2/RAD54-like_C"/>
</dbReference>
<evidence type="ECO:0000313" key="14">
    <source>
        <dbReference type="Proteomes" id="UP001530315"/>
    </source>
</evidence>
<dbReference type="GO" id="GO:0005634">
    <property type="term" value="C:nucleus"/>
    <property type="evidence" value="ECO:0007669"/>
    <property type="project" value="UniProtKB-SubCell"/>
</dbReference>
<comment type="subcellular location">
    <subcellularLocation>
        <location evidence="1">Nucleus</location>
    </subcellularLocation>
</comment>
<dbReference type="PROSITE" id="PS51192">
    <property type="entry name" value="HELICASE_ATP_BIND_1"/>
    <property type="match status" value="1"/>
</dbReference>
<feature type="region of interest" description="Disordered" evidence="9">
    <location>
        <begin position="1"/>
        <end position="115"/>
    </location>
</feature>
<dbReference type="InterPro" id="IPR016197">
    <property type="entry name" value="Chromo-like_dom_sf"/>
</dbReference>
<keyword evidence="5" id="KW-0067">ATP-binding</keyword>
<dbReference type="PROSITE" id="PS50013">
    <property type="entry name" value="CHROMO_2"/>
    <property type="match status" value="1"/>
</dbReference>
<evidence type="ECO:0000259" key="11">
    <source>
        <dbReference type="PROSITE" id="PS51192"/>
    </source>
</evidence>
<evidence type="ECO:0000259" key="10">
    <source>
        <dbReference type="PROSITE" id="PS50013"/>
    </source>
</evidence>